<evidence type="ECO:0000313" key="1">
    <source>
        <dbReference type="EMBL" id="RED52799.1"/>
    </source>
</evidence>
<dbReference type="Proteomes" id="UP000256869">
    <property type="component" value="Unassembled WGS sequence"/>
</dbReference>
<comment type="caution">
    <text evidence="1">The sequence shown here is derived from an EMBL/GenBank/DDBJ whole genome shotgun (WGS) entry which is preliminary data.</text>
</comment>
<sequence length="190" mass="21328">MLIGVYGLTDKRPVIYALMKLLQATGDVALFSNNRHYRRLLGPGESQGHMANMMIAVSDASPDEIFEEVGYTADDFDHVIFDLQDTIPDNLSLAIYVKSYESGDDEQAFLEVLGTYHTIKLTYDSKRDKGAINVNPVSLVWKSVEQIEAYRILRPIPSKTLNQGLASLMAPVLKITTKNAYTLLTRRWGK</sequence>
<dbReference type="OrthoDB" id="2595428at2"/>
<dbReference type="RefSeq" id="WP_115995621.1">
    <property type="nucleotide sequence ID" value="NZ_QRDY01000030.1"/>
</dbReference>
<keyword evidence="2" id="KW-1185">Reference proteome</keyword>
<proteinExistence type="predicted"/>
<accession>A0A3D9HTM7</accession>
<protein>
    <submittedName>
        <fullName evidence="1">Uncharacterized protein</fullName>
    </submittedName>
</protein>
<dbReference type="EMBL" id="QRDY01000030">
    <property type="protein sequence ID" value="RED52799.1"/>
    <property type="molecule type" value="Genomic_DNA"/>
</dbReference>
<reference evidence="1 2" key="1">
    <citation type="submission" date="2018-07" db="EMBL/GenBank/DDBJ databases">
        <title>Genomic Encyclopedia of Type Strains, Phase III (KMG-III): the genomes of soil and plant-associated and newly described type strains.</title>
        <authorList>
            <person name="Whitman W."/>
        </authorList>
    </citation>
    <scope>NUCLEOTIDE SEQUENCE [LARGE SCALE GENOMIC DNA]</scope>
    <source>
        <strain evidence="1 2">CECT 8236</strain>
    </source>
</reference>
<organism evidence="1 2">
    <name type="scientific">Cohnella lupini</name>
    <dbReference type="NCBI Taxonomy" id="1294267"/>
    <lineage>
        <taxon>Bacteria</taxon>
        <taxon>Bacillati</taxon>
        <taxon>Bacillota</taxon>
        <taxon>Bacilli</taxon>
        <taxon>Bacillales</taxon>
        <taxon>Paenibacillaceae</taxon>
        <taxon>Cohnella</taxon>
    </lineage>
</organism>
<dbReference type="AlphaFoldDB" id="A0A3D9HTM7"/>
<gene>
    <name evidence="1" type="ORF">DFP95_1303</name>
</gene>
<name>A0A3D9HTM7_9BACL</name>
<evidence type="ECO:0000313" key="2">
    <source>
        <dbReference type="Proteomes" id="UP000256869"/>
    </source>
</evidence>